<reference evidence="1 2" key="1">
    <citation type="submission" date="2020-04" db="EMBL/GenBank/DDBJ databases">
        <authorList>
            <consortium name="Desulfovibrio sp. FSS-1 genome sequencing consortium"/>
            <person name="Shimoshige H."/>
            <person name="Kobayashi H."/>
            <person name="Maekawa T."/>
        </authorList>
    </citation>
    <scope>NUCLEOTIDE SEQUENCE [LARGE SCALE GENOMIC DNA]</scope>
    <source>
        <strain evidence="1 2">SIID29052-01</strain>
    </source>
</reference>
<accession>A0A6V8LTW9</accession>
<evidence type="ECO:0000313" key="1">
    <source>
        <dbReference type="EMBL" id="GFK93246.1"/>
    </source>
</evidence>
<dbReference type="EMBL" id="BLTE01000003">
    <property type="protein sequence ID" value="GFK93246.1"/>
    <property type="molecule type" value="Genomic_DNA"/>
</dbReference>
<gene>
    <name evidence="1" type="ORF">NNJEOMEG_01077</name>
</gene>
<dbReference type="AlphaFoldDB" id="A0A6V8LTW9"/>
<proteinExistence type="predicted"/>
<keyword evidence="2" id="KW-1185">Reference proteome</keyword>
<reference evidence="1 2" key="2">
    <citation type="submission" date="2020-05" db="EMBL/GenBank/DDBJ databases">
        <title>Draft genome sequence of Desulfovibrio sp. strainFSS-1.</title>
        <authorList>
            <person name="Shimoshige H."/>
            <person name="Kobayashi H."/>
            <person name="Maekawa T."/>
        </authorList>
    </citation>
    <scope>NUCLEOTIDE SEQUENCE [LARGE SCALE GENOMIC DNA]</scope>
    <source>
        <strain evidence="1 2">SIID29052-01</strain>
    </source>
</reference>
<evidence type="ECO:0000313" key="2">
    <source>
        <dbReference type="Proteomes" id="UP000494245"/>
    </source>
</evidence>
<protein>
    <submittedName>
        <fullName evidence="1">Uncharacterized protein</fullName>
    </submittedName>
</protein>
<sequence>MNVNMKLPGIGESSEEYFVLEFSGGSPVLSAHQIAIREYARSLAGYDFFVRHIAREMLRTDVNICVSAQKSGSYESHLHAFIDTIGAVSSILGILSFFGVSAKSVREALSRLQAVIVRKYKHYSGDMQQYIAELAEYSILSDGDKDMLLKALENEPFLEALDDFTSPLDSDGYDMIRVVGGGEELFAVSKADRQFFKFVPPAGEKTEDFEDTVELLYISPELIKWKFKGQETFWADVLDVSFLEATGNVRSTELKGVKYDCQGRKVLRRKRGSKKWISTYYIDKIEERQQQMSVF</sequence>
<organism evidence="1 2">
    <name type="scientific">Fundidesulfovibrio magnetotacticus</name>
    <dbReference type="NCBI Taxonomy" id="2730080"/>
    <lineage>
        <taxon>Bacteria</taxon>
        <taxon>Pseudomonadati</taxon>
        <taxon>Thermodesulfobacteriota</taxon>
        <taxon>Desulfovibrionia</taxon>
        <taxon>Desulfovibrionales</taxon>
        <taxon>Desulfovibrionaceae</taxon>
        <taxon>Fundidesulfovibrio</taxon>
    </lineage>
</organism>
<dbReference type="Proteomes" id="UP000494245">
    <property type="component" value="Unassembled WGS sequence"/>
</dbReference>
<comment type="caution">
    <text evidence="1">The sequence shown here is derived from an EMBL/GenBank/DDBJ whole genome shotgun (WGS) entry which is preliminary data.</text>
</comment>
<name>A0A6V8LTW9_9BACT</name>